<comment type="similarity">
    <text evidence="11">Belongs to the PpiD chaperone family.</text>
</comment>
<dbReference type="SUPFAM" id="SSF54534">
    <property type="entry name" value="FKBP-like"/>
    <property type="match status" value="1"/>
</dbReference>
<accession>A0A2G1MBV3</accession>
<dbReference type="AlphaFoldDB" id="A0A2G1MBV3"/>
<proteinExistence type="inferred from homology"/>
<evidence type="ECO:0000313" key="17">
    <source>
        <dbReference type="Proteomes" id="UP000221860"/>
    </source>
</evidence>
<evidence type="ECO:0000256" key="9">
    <source>
        <dbReference type="ARBA" id="ARBA00030642"/>
    </source>
</evidence>
<name>A0A2G1MBV3_9RHOB</name>
<sequence length="632" mass="67453">MASSKGNRVFVWIILILLFVGLIGFGATGLTGNATRLGTVGDKDLEIQSYANALQSRIRALESQTGSAISMAQAQQMGLDRAVLGQLVTERVLDAEADALGLSVGDAAVSEQVLAIPAFQGLNGSFDRAAYRDALSRNGFSVAEFEESLREGEARALLQGAVVGGVTASDTHVEAMIDFMMSRRDITWAPVTLAAAPAALPDDGRPRVILPEILLDAEIPAPSEAEIAARYEAAPEAYTAPETREISYAWLRPEAVADEIEISEEEVRDLYEQRISEYVQEERRLVERLVYPSDEAAAQALARLEAGEARFEDLVEARGLTLEAVDLGDVAEGDLDAAAGPVFAAQAGDVVGPVETGLGPALFRVNAVLAAEEVSFEEAAPDLRDELARARARREIERRSEEITDLIAGGAALEDLAERVGMELGSVDWSEGTTGGIADYAPFREAAARVQEGDFPELLAFEDGGVFALRLDGVTPPALRPLDEVRDEVIADVMAETSARMRAEKAEALAARIAAGDGFEAAGLAPREARNLTRRAFVEGTGPGFVRAVFEMEEGETRVISGEGYTAVVRLDAAHPPAEDDAGVAAERQAIEQRIGTGLAQDIYAAYANAVQSRTEIRIDDAAVQAVHSSFR</sequence>
<dbReference type="GO" id="GO:0005886">
    <property type="term" value="C:plasma membrane"/>
    <property type="evidence" value="ECO:0007669"/>
    <property type="project" value="UniProtKB-SubCell"/>
</dbReference>
<dbReference type="GO" id="GO:0003755">
    <property type="term" value="F:peptidyl-prolyl cis-trans isomerase activity"/>
    <property type="evidence" value="ECO:0007669"/>
    <property type="project" value="InterPro"/>
</dbReference>
<keyword evidence="7 14" id="KW-0472">Membrane</keyword>
<evidence type="ECO:0000256" key="10">
    <source>
        <dbReference type="ARBA" id="ARBA00031484"/>
    </source>
</evidence>
<evidence type="ECO:0000256" key="4">
    <source>
        <dbReference type="ARBA" id="ARBA00022519"/>
    </source>
</evidence>
<evidence type="ECO:0000313" key="16">
    <source>
        <dbReference type="EMBL" id="PHP26217.1"/>
    </source>
</evidence>
<gene>
    <name evidence="16" type="ORF">CJ301_17560</name>
</gene>
<feature type="domain" description="PpiC" evidence="15">
    <location>
        <begin position="262"/>
        <end position="380"/>
    </location>
</feature>
<evidence type="ECO:0000256" key="12">
    <source>
        <dbReference type="ARBA" id="ARBA00040743"/>
    </source>
</evidence>
<evidence type="ECO:0000256" key="5">
    <source>
        <dbReference type="ARBA" id="ARBA00022692"/>
    </source>
</evidence>
<dbReference type="OrthoDB" id="9768393at2"/>
<dbReference type="RefSeq" id="WP_099278652.1">
    <property type="nucleotide sequence ID" value="NZ_KZ304989.1"/>
</dbReference>
<evidence type="ECO:0000256" key="3">
    <source>
        <dbReference type="ARBA" id="ARBA00022475"/>
    </source>
</evidence>
<dbReference type="Gene3D" id="3.10.50.40">
    <property type="match status" value="1"/>
</dbReference>
<evidence type="ECO:0000256" key="7">
    <source>
        <dbReference type="ARBA" id="ARBA00023136"/>
    </source>
</evidence>
<dbReference type="PANTHER" id="PTHR47529:SF1">
    <property type="entry name" value="PERIPLASMIC CHAPERONE PPID"/>
    <property type="match status" value="1"/>
</dbReference>
<reference evidence="16 17" key="1">
    <citation type="submission" date="2017-08" db="EMBL/GenBank/DDBJ databases">
        <title>Draft Genome Sequence of Loktanella cinnabarina Strain XM1, Isolated from Coastal Surface Water.</title>
        <authorList>
            <person name="Ma R."/>
            <person name="Wang J."/>
            <person name="Wang Q."/>
            <person name="Ma Z."/>
            <person name="Li J."/>
            <person name="Chen L."/>
        </authorList>
    </citation>
    <scope>NUCLEOTIDE SEQUENCE [LARGE SCALE GENOMIC DNA]</scope>
    <source>
        <strain evidence="16 17">XM1</strain>
    </source>
</reference>
<dbReference type="Pfam" id="PF13624">
    <property type="entry name" value="SurA_N_3"/>
    <property type="match status" value="1"/>
</dbReference>
<dbReference type="InterPro" id="IPR046357">
    <property type="entry name" value="PPIase_dom_sf"/>
</dbReference>
<keyword evidence="8" id="KW-0143">Chaperone</keyword>
<evidence type="ECO:0000256" key="8">
    <source>
        <dbReference type="ARBA" id="ARBA00023186"/>
    </source>
</evidence>
<evidence type="ECO:0000256" key="14">
    <source>
        <dbReference type="SAM" id="Phobius"/>
    </source>
</evidence>
<dbReference type="Pfam" id="PF13145">
    <property type="entry name" value="Rotamase_2"/>
    <property type="match status" value="1"/>
</dbReference>
<organism evidence="16 17">
    <name type="scientific">Limimaricola cinnabarinus</name>
    <dbReference type="NCBI Taxonomy" id="1125964"/>
    <lineage>
        <taxon>Bacteria</taxon>
        <taxon>Pseudomonadati</taxon>
        <taxon>Pseudomonadota</taxon>
        <taxon>Alphaproteobacteria</taxon>
        <taxon>Rhodobacterales</taxon>
        <taxon>Paracoccaceae</taxon>
        <taxon>Limimaricola</taxon>
    </lineage>
</organism>
<comment type="subcellular location">
    <subcellularLocation>
        <location evidence="1">Cell inner membrane</location>
        <topology evidence="1">Single-pass type II membrane protein</topology>
        <orientation evidence="1">Periplasmic side</orientation>
    </subcellularLocation>
</comment>
<keyword evidence="5 14" id="KW-0812">Transmembrane</keyword>
<dbReference type="InterPro" id="IPR000297">
    <property type="entry name" value="PPIase_PpiC"/>
</dbReference>
<protein>
    <recommendedName>
        <fullName evidence="2">Parvulin-like PPIase</fullName>
    </recommendedName>
    <alternativeName>
        <fullName evidence="9">Peptidyl-prolyl cis-trans isomerase plp</fullName>
    </alternativeName>
    <alternativeName>
        <fullName evidence="12">Periplasmic chaperone PpiD</fullName>
    </alternativeName>
    <alternativeName>
        <fullName evidence="13">Periplasmic folding chaperone</fullName>
    </alternativeName>
    <alternativeName>
        <fullName evidence="10">Rotamase plp</fullName>
    </alternativeName>
</protein>
<keyword evidence="4" id="KW-0997">Cell inner membrane</keyword>
<dbReference type="PANTHER" id="PTHR47529">
    <property type="entry name" value="PEPTIDYL-PROLYL CIS-TRANS ISOMERASE D"/>
    <property type="match status" value="1"/>
</dbReference>
<keyword evidence="17" id="KW-1185">Reference proteome</keyword>
<dbReference type="InterPro" id="IPR052029">
    <property type="entry name" value="PpiD_chaperone"/>
</dbReference>
<evidence type="ECO:0000256" key="2">
    <source>
        <dbReference type="ARBA" id="ARBA00018370"/>
    </source>
</evidence>
<evidence type="ECO:0000256" key="1">
    <source>
        <dbReference type="ARBA" id="ARBA00004382"/>
    </source>
</evidence>
<keyword evidence="6 14" id="KW-1133">Transmembrane helix</keyword>
<dbReference type="SUPFAM" id="SSF109998">
    <property type="entry name" value="Triger factor/SurA peptide-binding domain-like"/>
    <property type="match status" value="1"/>
</dbReference>
<evidence type="ECO:0000256" key="6">
    <source>
        <dbReference type="ARBA" id="ARBA00022989"/>
    </source>
</evidence>
<dbReference type="Gene3D" id="1.10.4030.10">
    <property type="entry name" value="Porin chaperone SurA, peptide-binding domain"/>
    <property type="match status" value="1"/>
</dbReference>
<dbReference type="EMBL" id="NQWH01000052">
    <property type="protein sequence ID" value="PHP26217.1"/>
    <property type="molecule type" value="Genomic_DNA"/>
</dbReference>
<feature type="transmembrane region" description="Helical" evidence="14">
    <location>
        <begin position="9"/>
        <end position="30"/>
    </location>
</feature>
<evidence type="ECO:0000259" key="15">
    <source>
        <dbReference type="Pfam" id="PF13145"/>
    </source>
</evidence>
<evidence type="ECO:0000256" key="13">
    <source>
        <dbReference type="ARBA" id="ARBA00042775"/>
    </source>
</evidence>
<evidence type="ECO:0000256" key="11">
    <source>
        <dbReference type="ARBA" id="ARBA00038408"/>
    </source>
</evidence>
<keyword evidence="3" id="KW-1003">Cell membrane</keyword>
<comment type="caution">
    <text evidence="16">The sequence shown here is derived from an EMBL/GenBank/DDBJ whole genome shotgun (WGS) entry which is preliminary data.</text>
</comment>
<dbReference type="Proteomes" id="UP000221860">
    <property type="component" value="Unassembled WGS sequence"/>
</dbReference>
<dbReference type="InterPro" id="IPR027304">
    <property type="entry name" value="Trigger_fact/SurA_dom_sf"/>
</dbReference>